<dbReference type="OrthoDB" id="9813569at2"/>
<evidence type="ECO:0000259" key="3">
    <source>
        <dbReference type="Pfam" id="PF00294"/>
    </source>
</evidence>
<keyword evidence="5" id="KW-1185">Reference proteome</keyword>
<dbReference type="SUPFAM" id="SSF53613">
    <property type="entry name" value="Ribokinase-like"/>
    <property type="match status" value="1"/>
</dbReference>
<name>A0A2D0N151_FLAN2</name>
<gene>
    <name evidence="4" type="ORF">CRP01_34000</name>
</gene>
<dbReference type="PANTHER" id="PTHR10584:SF166">
    <property type="entry name" value="RIBOKINASE"/>
    <property type="match status" value="1"/>
</dbReference>
<keyword evidence="2 4" id="KW-0418">Kinase</keyword>
<comment type="caution">
    <text evidence="4">The sequence shown here is derived from an EMBL/GenBank/DDBJ whole genome shotgun (WGS) entry which is preliminary data.</text>
</comment>
<dbReference type="PANTHER" id="PTHR10584">
    <property type="entry name" value="SUGAR KINASE"/>
    <property type="match status" value="1"/>
</dbReference>
<dbReference type="InterPro" id="IPR029056">
    <property type="entry name" value="Ribokinase-like"/>
</dbReference>
<evidence type="ECO:0000256" key="1">
    <source>
        <dbReference type="ARBA" id="ARBA00022679"/>
    </source>
</evidence>
<dbReference type="InterPro" id="IPR011611">
    <property type="entry name" value="PfkB_dom"/>
</dbReference>
<sequence>MPKKGLFVVGELNVDLIFNQINGFPQLGTEIVANDMVLTLGSSSAILAANAAAIGIPTAFCGAVGHDAYGDLVIRELQAQGVNTDFIRISEEHSTGITVVMNYEQERANVTYCGAMEALRMPDIPWEHIARFKHFHISNFFLQKGIRADITEIFQRVKAAGLTTSLDLQWDVSNRWEFDFRACLPHVDVFLPNEAEMLALAQCDNLEASIEQLAPYTNIMAIKLGQQGSLGIQGGNRFRVKAFELPDYVDSVGAGDSFNAGFLKKFLENAPLETCLKFGNLMGALNTTAAGGTTAFRCGLGIEHQIKRLLPNGC</sequence>
<dbReference type="PROSITE" id="PS00584">
    <property type="entry name" value="PFKB_KINASES_2"/>
    <property type="match status" value="1"/>
</dbReference>
<proteinExistence type="predicted"/>
<dbReference type="EMBL" id="PDUD01000045">
    <property type="protein sequence ID" value="PHN02096.1"/>
    <property type="molecule type" value="Genomic_DNA"/>
</dbReference>
<evidence type="ECO:0000313" key="5">
    <source>
        <dbReference type="Proteomes" id="UP000223913"/>
    </source>
</evidence>
<dbReference type="Proteomes" id="UP000223913">
    <property type="component" value="Unassembled WGS sequence"/>
</dbReference>
<feature type="domain" description="Carbohydrate kinase PfkB" evidence="3">
    <location>
        <begin position="6"/>
        <end position="294"/>
    </location>
</feature>
<dbReference type="InterPro" id="IPR002173">
    <property type="entry name" value="Carboh/pur_kinase_PfkB_CS"/>
</dbReference>
<dbReference type="GO" id="GO:0016301">
    <property type="term" value="F:kinase activity"/>
    <property type="evidence" value="ECO:0007669"/>
    <property type="project" value="UniProtKB-KW"/>
</dbReference>
<dbReference type="Pfam" id="PF00294">
    <property type="entry name" value="PfkB"/>
    <property type="match status" value="1"/>
</dbReference>
<evidence type="ECO:0000256" key="2">
    <source>
        <dbReference type="ARBA" id="ARBA00022777"/>
    </source>
</evidence>
<reference evidence="4 5" key="1">
    <citation type="submission" date="2017-10" db="EMBL/GenBank/DDBJ databases">
        <title>The draft genome sequence of Lewinella nigricans NBRC 102662.</title>
        <authorList>
            <person name="Wang K."/>
        </authorList>
    </citation>
    <scope>NUCLEOTIDE SEQUENCE [LARGE SCALE GENOMIC DNA]</scope>
    <source>
        <strain evidence="4 5">NBRC 102662</strain>
    </source>
</reference>
<dbReference type="AlphaFoldDB" id="A0A2D0N151"/>
<dbReference type="Gene3D" id="3.40.1190.20">
    <property type="match status" value="1"/>
</dbReference>
<organism evidence="4 5">
    <name type="scientific">Flavilitoribacter nigricans (strain ATCC 23147 / DSM 23189 / NBRC 102662 / NCIMB 1420 / SS-2)</name>
    <name type="common">Lewinella nigricans</name>
    <dbReference type="NCBI Taxonomy" id="1122177"/>
    <lineage>
        <taxon>Bacteria</taxon>
        <taxon>Pseudomonadati</taxon>
        <taxon>Bacteroidota</taxon>
        <taxon>Saprospiria</taxon>
        <taxon>Saprospirales</taxon>
        <taxon>Lewinellaceae</taxon>
        <taxon>Flavilitoribacter</taxon>
    </lineage>
</organism>
<evidence type="ECO:0000313" key="4">
    <source>
        <dbReference type="EMBL" id="PHN02096.1"/>
    </source>
</evidence>
<accession>A0A2D0N151</accession>
<protein>
    <submittedName>
        <fullName evidence="4">Carbohydrate kinase family protein</fullName>
    </submittedName>
</protein>
<keyword evidence="1" id="KW-0808">Transferase</keyword>